<dbReference type="AlphaFoldDB" id="A0A1X1X192"/>
<feature type="region of interest" description="Disordered" evidence="1">
    <location>
        <begin position="150"/>
        <end position="186"/>
    </location>
</feature>
<feature type="compositionally biased region" description="Pro residues" evidence="1">
    <location>
        <begin position="164"/>
        <end position="186"/>
    </location>
</feature>
<reference evidence="2 3" key="1">
    <citation type="submission" date="2016-01" db="EMBL/GenBank/DDBJ databases">
        <title>The new phylogeny of the genus Mycobacterium.</title>
        <authorList>
            <person name="Tarcisio F."/>
            <person name="Conor M."/>
            <person name="Antonella G."/>
            <person name="Elisabetta G."/>
            <person name="Giulia F.S."/>
            <person name="Sara T."/>
            <person name="Anna F."/>
            <person name="Clotilde B."/>
            <person name="Roberto B."/>
            <person name="Veronica D.S."/>
            <person name="Fabio R."/>
            <person name="Monica P."/>
            <person name="Olivier J."/>
            <person name="Enrico T."/>
            <person name="Nicola S."/>
        </authorList>
    </citation>
    <scope>NUCLEOTIDE SEQUENCE [LARGE SCALE GENOMIC DNA]</scope>
    <source>
        <strain evidence="2 3">DSM 45541</strain>
    </source>
</reference>
<dbReference type="Proteomes" id="UP000193622">
    <property type="component" value="Unassembled WGS sequence"/>
</dbReference>
<comment type="caution">
    <text evidence="2">The sequence shown here is derived from an EMBL/GenBank/DDBJ whole genome shotgun (WGS) entry which is preliminary data.</text>
</comment>
<gene>
    <name evidence="2" type="ORF">AWC12_02420</name>
</gene>
<accession>A0A1X1X192</accession>
<dbReference type="EMBL" id="LQPC01000007">
    <property type="protein sequence ID" value="ORV92667.1"/>
    <property type="molecule type" value="Genomic_DNA"/>
</dbReference>
<evidence type="ECO:0000313" key="3">
    <source>
        <dbReference type="Proteomes" id="UP000193622"/>
    </source>
</evidence>
<organism evidence="2 3">
    <name type="scientific">Mycolicibacterium iranicum</name>
    <name type="common">Mycobacterium iranicum</name>
    <dbReference type="NCBI Taxonomy" id="912594"/>
    <lineage>
        <taxon>Bacteria</taxon>
        <taxon>Bacillati</taxon>
        <taxon>Actinomycetota</taxon>
        <taxon>Actinomycetes</taxon>
        <taxon>Mycobacteriales</taxon>
        <taxon>Mycobacteriaceae</taxon>
        <taxon>Mycolicibacterium</taxon>
    </lineage>
</organism>
<name>A0A1X1X192_MYCIR</name>
<proteinExistence type="predicted"/>
<sequence length="186" mass="18579">MLAAAAFATSGTVAAQPLTPPPAPIPAPPAGPSLPLLGPLGPNGLAVLGQTGQPAAGSFGIPSITGLDPATVLGQNEVPSAPGVGPGAPPNLNIFNNAYGIPQYLVPSAPGEGVIFDVAPGSENADVSRREWFGRWIDMYRAGQLEGGMLGQRPQEQLGQPLPGTAPPPGVNLPPGPAPLPPLPPR</sequence>
<protein>
    <submittedName>
        <fullName evidence="2">Uncharacterized protein</fullName>
    </submittedName>
</protein>
<evidence type="ECO:0000313" key="2">
    <source>
        <dbReference type="EMBL" id="ORV92667.1"/>
    </source>
</evidence>
<evidence type="ECO:0000256" key="1">
    <source>
        <dbReference type="SAM" id="MobiDB-lite"/>
    </source>
</evidence>